<name>A0AAD4PTU1_9EURO</name>
<dbReference type="RefSeq" id="XP_046065665.1">
    <property type="nucleotide sequence ID" value="XM_046217509.1"/>
</dbReference>
<dbReference type="GeneID" id="70247796"/>
<sequence>MPPNAAKNDSSYEGRLALAIDALTTTKIASVRHAAHVFDVSRTTFQERLKSLSERAKTCPNSQKLTPSEEKSLHD</sequence>
<evidence type="ECO:0000259" key="2">
    <source>
        <dbReference type="Pfam" id="PF05225"/>
    </source>
</evidence>
<reference evidence="3" key="1">
    <citation type="submission" date="2021-12" db="EMBL/GenBank/DDBJ databases">
        <title>Convergent genome expansion in fungi linked to evolution of root-endophyte symbiosis.</title>
        <authorList>
            <consortium name="DOE Joint Genome Institute"/>
            <person name="Ke Y.-H."/>
            <person name="Bonito G."/>
            <person name="Liao H.-L."/>
            <person name="Looney B."/>
            <person name="Rojas-Flechas A."/>
            <person name="Nash J."/>
            <person name="Hameed K."/>
            <person name="Schadt C."/>
            <person name="Martin F."/>
            <person name="Crous P.W."/>
            <person name="Miettinen O."/>
            <person name="Magnuson J.K."/>
            <person name="Labbe J."/>
            <person name="Jacobson D."/>
            <person name="Doktycz M.J."/>
            <person name="Veneault-Fourrey C."/>
            <person name="Kuo A."/>
            <person name="Mondo S."/>
            <person name="Calhoun S."/>
            <person name="Riley R."/>
            <person name="Ohm R."/>
            <person name="LaButti K."/>
            <person name="Andreopoulos B."/>
            <person name="Pangilinan J."/>
            <person name="Nolan M."/>
            <person name="Tritt A."/>
            <person name="Clum A."/>
            <person name="Lipzen A."/>
            <person name="Daum C."/>
            <person name="Barry K."/>
            <person name="Grigoriev I.V."/>
            <person name="Vilgalys R."/>
        </authorList>
    </citation>
    <scope>NUCLEOTIDE SEQUENCE</scope>
    <source>
        <strain evidence="3">PMI_201</strain>
    </source>
</reference>
<dbReference type="SUPFAM" id="SSF46689">
    <property type="entry name" value="Homeodomain-like"/>
    <property type="match status" value="1"/>
</dbReference>
<dbReference type="EMBL" id="JAJTJA010000015">
    <property type="protein sequence ID" value="KAH8689311.1"/>
    <property type="molecule type" value="Genomic_DNA"/>
</dbReference>
<dbReference type="InterPro" id="IPR009057">
    <property type="entry name" value="Homeodomain-like_sf"/>
</dbReference>
<evidence type="ECO:0000256" key="1">
    <source>
        <dbReference type="SAM" id="MobiDB-lite"/>
    </source>
</evidence>
<proteinExistence type="predicted"/>
<comment type="caution">
    <text evidence="3">The sequence shown here is derived from an EMBL/GenBank/DDBJ whole genome shotgun (WGS) entry which is preliminary data.</text>
</comment>
<protein>
    <recommendedName>
        <fullName evidence="2">HTH psq-type domain-containing protein</fullName>
    </recommendedName>
</protein>
<keyword evidence="4" id="KW-1185">Reference proteome</keyword>
<dbReference type="AlphaFoldDB" id="A0AAD4PTU1"/>
<feature type="region of interest" description="Disordered" evidence="1">
    <location>
        <begin position="54"/>
        <end position="75"/>
    </location>
</feature>
<accession>A0AAD4PTU1</accession>
<gene>
    <name evidence="3" type="ORF">BGW36DRAFT_390678</name>
</gene>
<dbReference type="Pfam" id="PF05225">
    <property type="entry name" value="HTH_psq"/>
    <property type="match status" value="1"/>
</dbReference>
<dbReference type="InterPro" id="IPR007889">
    <property type="entry name" value="HTH_Psq"/>
</dbReference>
<organism evidence="3 4">
    <name type="scientific">Talaromyces proteolyticus</name>
    <dbReference type="NCBI Taxonomy" id="1131652"/>
    <lineage>
        <taxon>Eukaryota</taxon>
        <taxon>Fungi</taxon>
        <taxon>Dikarya</taxon>
        <taxon>Ascomycota</taxon>
        <taxon>Pezizomycotina</taxon>
        <taxon>Eurotiomycetes</taxon>
        <taxon>Eurotiomycetidae</taxon>
        <taxon>Eurotiales</taxon>
        <taxon>Trichocomaceae</taxon>
        <taxon>Talaromyces</taxon>
        <taxon>Talaromyces sect. Bacilispori</taxon>
    </lineage>
</organism>
<evidence type="ECO:0000313" key="3">
    <source>
        <dbReference type="EMBL" id="KAH8689311.1"/>
    </source>
</evidence>
<dbReference type="GO" id="GO:0003677">
    <property type="term" value="F:DNA binding"/>
    <property type="evidence" value="ECO:0007669"/>
    <property type="project" value="InterPro"/>
</dbReference>
<dbReference type="Proteomes" id="UP001201262">
    <property type="component" value="Unassembled WGS sequence"/>
</dbReference>
<evidence type="ECO:0000313" key="4">
    <source>
        <dbReference type="Proteomes" id="UP001201262"/>
    </source>
</evidence>
<feature type="domain" description="HTH psq-type" evidence="2">
    <location>
        <begin position="13"/>
        <end position="51"/>
    </location>
</feature>